<reference evidence="5 7" key="2">
    <citation type="submission" date="2016-10" db="EMBL/GenBank/DDBJ databases">
        <authorList>
            <person name="Varghese N."/>
            <person name="Submissions S."/>
        </authorList>
    </citation>
    <scope>NUCLEOTIDE SEQUENCE [LARGE SCALE GENOMIC DNA]</scope>
    <source>
        <strain evidence="5 7">DSW-5</strain>
    </source>
</reference>
<evidence type="ECO:0000256" key="2">
    <source>
        <dbReference type="SAM" id="Coils"/>
    </source>
</evidence>
<dbReference type="EMBL" id="FNUE01000001">
    <property type="protein sequence ID" value="SEE15292.1"/>
    <property type="molecule type" value="Genomic_DNA"/>
</dbReference>
<dbReference type="PANTHER" id="PTHR21666">
    <property type="entry name" value="PEPTIDASE-RELATED"/>
    <property type="match status" value="1"/>
</dbReference>
<dbReference type="SUPFAM" id="SSF51261">
    <property type="entry name" value="Duplicated hybrid motif"/>
    <property type="match status" value="1"/>
</dbReference>
<feature type="coiled-coil region" evidence="2">
    <location>
        <begin position="18"/>
        <end position="108"/>
    </location>
</feature>
<dbReference type="EMBL" id="LGBR01000001">
    <property type="protein sequence ID" value="KOY51258.1"/>
    <property type="molecule type" value="Genomic_DNA"/>
</dbReference>
<evidence type="ECO:0000256" key="1">
    <source>
        <dbReference type="ARBA" id="ARBA00022729"/>
    </source>
</evidence>
<dbReference type="Proteomes" id="UP000183071">
    <property type="component" value="Unassembled WGS sequence"/>
</dbReference>
<dbReference type="InterPro" id="IPR011055">
    <property type="entry name" value="Dup_hybrid_motif"/>
</dbReference>
<dbReference type="STRING" id="1300348.I602_818"/>
<organism evidence="4 6">
    <name type="scientific">Polaribacter dokdonensis DSW-5</name>
    <dbReference type="NCBI Taxonomy" id="1300348"/>
    <lineage>
        <taxon>Bacteria</taxon>
        <taxon>Pseudomonadati</taxon>
        <taxon>Bacteroidota</taxon>
        <taxon>Flavobacteriia</taxon>
        <taxon>Flavobacteriales</taxon>
        <taxon>Flavobacteriaceae</taxon>
    </lineage>
</organism>
<evidence type="ECO:0000313" key="7">
    <source>
        <dbReference type="Proteomes" id="UP000183071"/>
    </source>
</evidence>
<reference evidence="4 6" key="1">
    <citation type="submission" date="2015-07" db="EMBL/GenBank/DDBJ databases">
        <title>Genome of Polaribacter dokdonenesis DSW-5, isolated from seawater off Dokdo in Korea.</title>
        <authorList>
            <person name="Yoon K."/>
            <person name="Song J.Y."/>
            <person name="Kim J.F."/>
        </authorList>
    </citation>
    <scope>NUCLEOTIDE SEQUENCE [LARGE SCALE GENOMIC DNA]</scope>
    <source>
        <strain evidence="4 6">DSW-5</strain>
    </source>
</reference>
<dbReference type="Gene3D" id="6.10.250.3150">
    <property type="match status" value="1"/>
</dbReference>
<name>A0A0N0CF25_9FLAO</name>
<comment type="caution">
    <text evidence="4">The sequence shown here is derived from an EMBL/GenBank/DDBJ whole genome shotgun (WGS) entry which is preliminary data.</text>
</comment>
<dbReference type="InterPro" id="IPR016047">
    <property type="entry name" value="M23ase_b-sheet_dom"/>
</dbReference>
<dbReference type="InterPro" id="IPR050570">
    <property type="entry name" value="Cell_wall_metabolism_enzyme"/>
</dbReference>
<evidence type="ECO:0000259" key="3">
    <source>
        <dbReference type="Pfam" id="PF01551"/>
    </source>
</evidence>
<dbReference type="AlphaFoldDB" id="A0A0N0CF25"/>
<dbReference type="GO" id="GO:0004222">
    <property type="term" value="F:metalloendopeptidase activity"/>
    <property type="evidence" value="ECO:0007669"/>
    <property type="project" value="TreeGrafter"/>
</dbReference>
<keyword evidence="7" id="KW-1185">Reference proteome</keyword>
<feature type="domain" description="M23ase beta-sheet core" evidence="3">
    <location>
        <begin position="312"/>
        <end position="404"/>
    </location>
</feature>
<dbReference type="PATRIC" id="fig|1300348.6.peg.817"/>
<protein>
    <submittedName>
        <fullName evidence="4">Peptidase family M23</fullName>
    </submittedName>
    <submittedName>
        <fullName evidence="5">Septal ring factor EnvC, activator of murein hydrolases AmiA and AmiB</fullName>
    </submittedName>
</protein>
<dbReference type="OrthoDB" id="9815884at2"/>
<dbReference type="RefSeq" id="WP_053973463.1">
    <property type="nucleotide sequence ID" value="NZ_FNUE01000001.1"/>
</dbReference>
<evidence type="ECO:0000313" key="4">
    <source>
        <dbReference type="EMBL" id="KOY51258.1"/>
    </source>
</evidence>
<gene>
    <name evidence="4" type="ORF">I602_818</name>
    <name evidence="5" type="ORF">SAMN05444353_0960</name>
</gene>
<keyword evidence="2" id="KW-0175">Coiled coil</keyword>
<dbReference type="PANTHER" id="PTHR21666:SF289">
    <property type="entry name" value="L-ALA--D-GLU ENDOPEPTIDASE"/>
    <property type="match status" value="1"/>
</dbReference>
<evidence type="ECO:0000313" key="5">
    <source>
        <dbReference type="EMBL" id="SEE15292.1"/>
    </source>
</evidence>
<keyword evidence="5" id="KW-0378">Hydrolase</keyword>
<dbReference type="Proteomes" id="UP000037716">
    <property type="component" value="Unassembled WGS sequence"/>
</dbReference>
<dbReference type="Pfam" id="PF01551">
    <property type="entry name" value="Peptidase_M23"/>
    <property type="match status" value="1"/>
</dbReference>
<dbReference type="CDD" id="cd12797">
    <property type="entry name" value="M23_peptidase"/>
    <property type="match status" value="1"/>
</dbReference>
<accession>A0A0N0CF25</accession>
<keyword evidence="1" id="KW-0732">Signal</keyword>
<dbReference type="Gene3D" id="2.70.70.10">
    <property type="entry name" value="Glucose Permease (Domain IIA)"/>
    <property type="match status" value="1"/>
</dbReference>
<evidence type="ECO:0000313" key="6">
    <source>
        <dbReference type="Proteomes" id="UP000037716"/>
    </source>
</evidence>
<proteinExistence type="predicted"/>
<sequence length="411" mass="47450">MRFTKFNILFFLLVLVGNTLFSQTRKELENQRKKYKSEIKQLNNLLFTEVKKERNVLEELKDIKQKIEVRNKLINTINLESKLLTSEIRKNEKQIAKLNNNLSDLKKDYGNMIYKSYKSKSQQSRAMFLLSSQNFYQAYKRLEYMKQYTAFRKKQGEEIVSQTLVIGKMNDSLLYQKQIKDTLILSEINQKKAIESDKSKQENLLSLIKKKENKYKKDLKKTIQEEKRVTAKIDKIIKEEIERANRLALAKLKNKPKTVKKNEFILSPEAKALAARFDLNKGKLPWPVSDGIIVRKFGVQPHPIFPGITINSTGVHFVTSRGGEAKSIFDGEVFNVLIGSGGKKNVLVRHGNYITSYNNLESSYVQKGDKVKVGQSLGKIFTDKINGKTTLVFVLLKNTVKLNPASWMLKR</sequence>